<accession>C8NC96</accession>
<sequence>MNRNEIVYVNIHGNPVPTVLHNGKPHVGMKALCEQMGLDWEGQRQRVSRDETLNSTACVIKVVATDGKSREMVCLPLDMINGWLFGIDASRVKEDIRARVLAYQRECYVVLYNYWHGKGSYGTLTPADEIRYLNQRLSLLQALQRSRDAVMRQEIYDQYRHVSERLGFAVPALSAFQPPDDNDLLDDLTRATLAQFFQAVATLEDAAVGYHLNHHREVGVLALNLNEVMRVAEASGVPLPHRSALLRALPQSRAPRFIGASVTVNSALATPDKPRYVRCYLFKFT</sequence>
<feature type="domain" description="Antirepressor protein ant N-terminal" evidence="1">
    <location>
        <begin position="9"/>
        <end position="118"/>
    </location>
</feature>
<comment type="caution">
    <text evidence="2">The sequence shown here is derived from an EMBL/GenBank/DDBJ whole genome shotgun (WGS) entry which is preliminary data.</text>
</comment>
<name>C8NC96_CARH6</name>
<dbReference type="Pfam" id="PF10547">
    <property type="entry name" value="P22_AR_N"/>
    <property type="match status" value="1"/>
</dbReference>
<proteinExistence type="predicted"/>
<evidence type="ECO:0000313" key="3">
    <source>
        <dbReference type="Proteomes" id="UP000004870"/>
    </source>
</evidence>
<dbReference type="InterPro" id="IPR018875">
    <property type="entry name" value="Antirepressor_Ant_N"/>
</dbReference>
<dbReference type="Proteomes" id="UP000004870">
    <property type="component" value="Unassembled WGS sequence"/>
</dbReference>
<evidence type="ECO:0000313" key="2">
    <source>
        <dbReference type="EMBL" id="EEV87730.1"/>
    </source>
</evidence>
<reference evidence="2 3" key="1">
    <citation type="submission" date="2009-08" db="EMBL/GenBank/DDBJ databases">
        <authorList>
            <person name="Qin X."/>
            <person name="Bachman B."/>
            <person name="Battles P."/>
            <person name="Bell A."/>
            <person name="Bess C."/>
            <person name="Bickham C."/>
            <person name="Chaboub L."/>
            <person name="Chen D."/>
            <person name="Coyle M."/>
            <person name="Deiros D.R."/>
            <person name="Dinh H."/>
            <person name="Forbes L."/>
            <person name="Fowler G."/>
            <person name="Francisco L."/>
            <person name="Fu Q."/>
            <person name="Gubbala S."/>
            <person name="Hale W."/>
            <person name="Han Y."/>
            <person name="Hemphill L."/>
            <person name="Highlander S.K."/>
            <person name="Hirani K."/>
            <person name="Hogues M."/>
            <person name="Jackson L."/>
            <person name="Jakkamsetti A."/>
            <person name="Javaid M."/>
            <person name="Jiang H."/>
            <person name="Korchina V."/>
            <person name="Kovar C."/>
            <person name="Lara F."/>
            <person name="Lee S."/>
            <person name="Mata R."/>
            <person name="Mathew T."/>
            <person name="Moen C."/>
            <person name="Morales K."/>
            <person name="Munidasa M."/>
            <person name="Nazareth L."/>
            <person name="Ngo R."/>
            <person name="Nguyen L."/>
            <person name="Okwuonu G."/>
            <person name="Ongeri F."/>
            <person name="Patil S."/>
            <person name="Petrosino J."/>
            <person name="Pham C."/>
            <person name="Pham P."/>
            <person name="Pu L.-L."/>
            <person name="Puazo M."/>
            <person name="Raj R."/>
            <person name="Reid J."/>
            <person name="Rouhana J."/>
            <person name="Saada N."/>
            <person name="Shang Y."/>
            <person name="Simmons D."/>
            <person name="Thornton R."/>
            <person name="Warren J."/>
            <person name="Weissenberger G."/>
            <person name="Zhang J."/>
            <person name="Zhang L."/>
            <person name="Zhou C."/>
            <person name="Zhu D."/>
            <person name="Muzny D."/>
            <person name="Worley K."/>
            <person name="Gibbs R."/>
        </authorList>
    </citation>
    <scope>NUCLEOTIDE SEQUENCE [LARGE SCALE GENOMIC DNA]</scope>
    <source>
        <strain evidence="3">ATCC 15826 / DSM 8339 / NCTC 10426 / 6573</strain>
    </source>
</reference>
<dbReference type="GeneID" id="84789991"/>
<evidence type="ECO:0000259" key="1">
    <source>
        <dbReference type="Pfam" id="PF10547"/>
    </source>
</evidence>
<dbReference type="AlphaFoldDB" id="C8NC96"/>
<organism evidence="2 3">
    <name type="scientific">Cardiobacterium hominis (strain ATCC 15826 / DSM 8339 / NCTC 10426 / 6573)</name>
    <dbReference type="NCBI Taxonomy" id="638300"/>
    <lineage>
        <taxon>Bacteria</taxon>
        <taxon>Pseudomonadati</taxon>
        <taxon>Pseudomonadota</taxon>
        <taxon>Gammaproteobacteria</taxon>
        <taxon>Cardiobacteriales</taxon>
        <taxon>Cardiobacteriaceae</taxon>
        <taxon>Cardiobacterium</taxon>
    </lineage>
</organism>
<dbReference type="RefSeq" id="WP_004142343.1">
    <property type="nucleotide sequence ID" value="NZ_GG694027.1"/>
</dbReference>
<protein>
    <recommendedName>
        <fullName evidence="1">Antirepressor protein ant N-terminal domain-containing protein</fullName>
    </recommendedName>
</protein>
<keyword evidence="3" id="KW-1185">Reference proteome</keyword>
<gene>
    <name evidence="2" type="ORF">HMPREF0198_2124</name>
</gene>
<dbReference type="HOGENOM" id="CLU_942908_0_0_6"/>
<dbReference type="PRINTS" id="PR01994">
    <property type="entry name" value="ANTIREPRESSR"/>
</dbReference>
<dbReference type="EMBL" id="ACKY01000114">
    <property type="protein sequence ID" value="EEV87730.1"/>
    <property type="molecule type" value="Genomic_DNA"/>
</dbReference>